<evidence type="ECO:0000256" key="2">
    <source>
        <dbReference type="ARBA" id="ARBA00022729"/>
    </source>
</evidence>
<dbReference type="Proteomes" id="UP000094329">
    <property type="component" value="Unassembled WGS sequence"/>
</dbReference>
<dbReference type="Pfam" id="PF04333">
    <property type="entry name" value="MlaA"/>
    <property type="match status" value="1"/>
</dbReference>
<name>A0ABX3A339_9GAMM</name>
<feature type="signal peptide" evidence="3">
    <location>
        <begin position="1"/>
        <end position="30"/>
    </location>
</feature>
<dbReference type="PROSITE" id="PS51257">
    <property type="entry name" value="PROKAR_LIPOPROTEIN"/>
    <property type="match status" value="1"/>
</dbReference>
<evidence type="ECO:0000313" key="4">
    <source>
        <dbReference type="EMBL" id="ODN42858.1"/>
    </source>
</evidence>
<keyword evidence="5" id="KW-1185">Reference proteome</keyword>
<dbReference type="PRINTS" id="PR01805">
    <property type="entry name" value="VACJLIPOPROT"/>
</dbReference>
<proteinExistence type="inferred from homology"/>
<comment type="caution">
    <text evidence="4">The sequence shown here is derived from an EMBL/GenBank/DDBJ whole genome shotgun (WGS) entry which is preliminary data.</text>
</comment>
<protein>
    <submittedName>
        <fullName evidence="4">VacJ like lipofamily protein</fullName>
    </submittedName>
</protein>
<dbReference type="EMBL" id="MDTU01000001">
    <property type="protein sequence ID" value="ODN42858.1"/>
    <property type="molecule type" value="Genomic_DNA"/>
</dbReference>
<keyword evidence="2 3" id="KW-0732">Signal</keyword>
<feature type="chain" id="PRO_5045775723" evidence="3">
    <location>
        <begin position="31"/>
        <end position="263"/>
    </location>
</feature>
<evidence type="ECO:0000313" key="5">
    <source>
        <dbReference type="Proteomes" id="UP000094329"/>
    </source>
</evidence>
<reference evidence="4 5" key="1">
    <citation type="submission" date="2016-08" db="EMBL/GenBank/DDBJ databases">
        <title>Draft genome sequence of Candidatus Piscirickettsia litoralis, from seawater.</title>
        <authorList>
            <person name="Wan X."/>
            <person name="Lee A.J."/>
            <person name="Hou S."/>
            <person name="Donachie S.P."/>
        </authorList>
    </citation>
    <scope>NUCLEOTIDE SEQUENCE [LARGE SCALE GENOMIC DNA]</scope>
    <source>
        <strain evidence="4 5">Y2</strain>
    </source>
</reference>
<accession>A0ABX3A339</accession>
<organism evidence="4 5">
    <name type="scientific">Piscirickettsia litoralis</name>
    <dbReference type="NCBI Taxonomy" id="1891921"/>
    <lineage>
        <taxon>Bacteria</taxon>
        <taxon>Pseudomonadati</taxon>
        <taxon>Pseudomonadota</taxon>
        <taxon>Gammaproteobacteria</taxon>
        <taxon>Thiotrichales</taxon>
        <taxon>Piscirickettsiaceae</taxon>
        <taxon>Piscirickettsia</taxon>
    </lineage>
</organism>
<sequence length="263" mass="28827">MTIMKKQRLAHKAKAVGRSLGLVTLAGALAACATATPQHPDPYEKYNRSMYRFNTKMDTAILKPVAQGYKTVTPKVVRKGVTNFFDNVHQVPTIMNDLLQGEFKIAGWDSLRFVMNSTLGIFGLIDVAGAAGIQQHDQSFGLTLAKWSGNKPDSPYFVLPLLGPSTVRGALGTPVDLVTTPIYYVKPVALSYGLSGLWAINKRAGFLGNEKILNALTLDPYIAQRNAYLQLRAQQLKNSGKSPFMPDTIWSYQYELPTDDAGS</sequence>
<dbReference type="PANTHER" id="PTHR30035:SF3">
    <property type="entry name" value="INTERMEMBRANE PHOSPHOLIPID TRANSPORT SYSTEM LIPOPROTEIN MLAA"/>
    <property type="match status" value="1"/>
</dbReference>
<evidence type="ECO:0000256" key="3">
    <source>
        <dbReference type="SAM" id="SignalP"/>
    </source>
</evidence>
<comment type="similarity">
    <text evidence="1">Belongs to the MlaA family.</text>
</comment>
<evidence type="ECO:0000256" key="1">
    <source>
        <dbReference type="ARBA" id="ARBA00010634"/>
    </source>
</evidence>
<dbReference type="PANTHER" id="PTHR30035">
    <property type="entry name" value="LIPOPROTEIN VACJ-RELATED"/>
    <property type="match status" value="1"/>
</dbReference>
<gene>
    <name evidence="4" type="ORF">BGC07_07890</name>
</gene>
<dbReference type="InterPro" id="IPR007428">
    <property type="entry name" value="MlaA"/>
</dbReference>